<protein>
    <submittedName>
        <fullName evidence="1">Uncharacterized protein</fullName>
    </submittedName>
</protein>
<sequence length="596" mass="66127">MDSDKESVFCSIEEFITSSFDFIIIGGGTAGLAIVARLSEDDRFLVGVLEAGETRLDDPFVNVPNLFPQIQFKPEYDWMLKSLHANNLEFALPRGKLLGGTSAINYMQYSRPIHADFDEWARCVDSEEWSWAKMLPFFQKSEYLEADDHSESLLTTHGTGGAIHTSTTRSQIPLENAFLDTCRELATYPQGGYPIDGTHDDFFACLSTVDRSERNGTRSYAASGYLLPNIGRQNLKILTKANVESIKFNTNTDIPTADGVHFWCSGTRYTVTAKQEVILSAGTHKTPQILELSGIGDADRLQKCGITYLVPNRSVGEDMQDHMAFVTTFELAPGAFSVDAFAEPDLVKPATEEYQRTGGGPLASPPSAMGFLSCPSLVSPQELDTIVSAIGFSDTKQSLTTFQQQRIINRLKDSMAGAIQFLFLPCHIDTDEGLRDQSKFIHPAPSRNNHVSVITAFQYSPSRGSVHITNSDPEAPPAIDPAFLSHPVDMAVMRSTMHFLNKVSLSPAVQAQLNPEFSVAAKLDLVIDMRRKPTSVTMLAVSIIQSARRQWGLWWTRSFGLKAYVDSDVSMQAFSPYTLAVTQWQLCMRLLRKRQR</sequence>
<name>A0ACC2ZYQ5_9EURO</name>
<dbReference type="EMBL" id="JAPDRQ010000181">
    <property type="protein sequence ID" value="KAJ9652826.1"/>
    <property type="molecule type" value="Genomic_DNA"/>
</dbReference>
<proteinExistence type="predicted"/>
<comment type="caution">
    <text evidence="1">The sequence shown here is derived from an EMBL/GenBank/DDBJ whole genome shotgun (WGS) entry which is preliminary data.</text>
</comment>
<organism evidence="1 2">
    <name type="scientific">Neophaeococcomyces mojaviensis</name>
    <dbReference type="NCBI Taxonomy" id="3383035"/>
    <lineage>
        <taxon>Eukaryota</taxon>
        <taxon>Fungi</taxon>
        <taxon>Dikarya</taxon>
        <taxon>Ascomycota</taxon>
        <taxon>Pezizomycotina</taxon>
        <taxon>Eurotiomycetes</taxon>
        <taxon>Chaetothyriomycetidae</taxon>
        <taxon>Chaetothyriales</taxon>
        <taxon>Chaetothyriales incertae sedis</taxon>
        <taxon>Neophaeococcomyces</taxon>
    </lineage>
</organism>
<gene>
    <name evidence="1" type="ORF">H2198_007956</name>
</gene>
<evidence type="ECO:0000313" key="1">
    <source>
        <dbReference type="EMBL" id="KAJ9652826.1"/>
    </source>
</evidence>
<reference evidence="1" key="1">
    <citation type="submission" date="2022-10" db="EMBL/GenBank/DDBJ databases">
        <title>Culturing micro-colonial fungi from biological soil crusts in the Mojave desert and describing Neophaeococcomyces mojavensis, and introducing the new genera and species Taxawa tesnikishii.</title>
        <authorList>
            <person name="Kurbessoian T."/>
            <person name="Stajich J.E."/>
        </authorList>
    </citation>
    <scope>NUCLEOTIDE SEQUENCE</scope>
    <source>
        <strain evidence="1">JES_112</strain>
    </source>
</reference>
<keyword evidence="2" id="KW-1185">Reference proteome</keyword>
<evidence type="ECO:0000313" key="2">
    <source>
        <dbReference type="Proteomes" id="UP001172386"/>
    </source>
</evidence>
<accession>A0ACC2ZYQ5</accession>
<dbReference type="Proteomes" id="UP001172386">
    <property type="component" value="Unassembled WGS sequence"/>
</dbReference>